<dbReference type="PROSITE" id="PS51379">
    <property type="entry name" value="4FE4S_FER_2"/>
    <property type="match status" value="1"/>
</dbReference>
<evidence type="ECO:0000259" key="1">
    <source>
        <dbReference type="PROSITE" id="PS51379"/>
    </source>
</evidence>
<accession>A0A5A8F0Y0</accession>
<sequence>MVKVAVISGKGGTGKTTFAINFSKFLSKIGKKVLLADLDVEEPNGNLFFNYPLKYSESYTYIPKLIKENCAYCRECAEKCMFKALAVSKGFWMLFPELCHGCRACEYVCKFEAIAEDKRCIGKIGINEVNNPSFIEGRLNVGEVLTTSLIKDVKKKIKRIEEKYEVVVMDAPPGTSCPVIEVVKDVDKVIVVAEDSPFGFYDFTLIHDLLSELNKDYHLVINKFKDGKEIIPFCDKESINVLAKIPLEKNIAYKYSKGEFALDEYDEVFRDVYNKLIEVEN</sequence>
<organism evidence="2 3">
    <name type="scientific">Deferribacter autotrophicus</name>
    <dbReference type="NCBI Taxonomy" id="500465"/>
    <lineage>
        <taxon>Bacteria</taxon>
        <taxon>Pseudomonadati</taxon>
        <taxon>Deferribacterota</taxon>
        <taxon>Deferribacteres</taxon>
        <taxon>Deferribacterales</taxon>
        <taxon>Deferribacteraceae</taxon>
        <taxon>Deferribacter</taxon>
    </lineage>
</organism>
<feature type="domain" description="4Fe-4S ferredoxin-type" evidence="1">
    <location>
        <begin position="90"/>
        <end position="119"/>
    </location>
</feature>
<dbReference type="Gene3D" id="3.40.50.300">
    <property type="entry name" value="P-loop containing nucleotide triphosphate hydrolases"/>
    <property type="match status" value="1"/>
</dbReference>
<dbReference type="InterPro" id="IPR027417">
    <property type="entry name" value="P-loop_NTPase"/>
</dbReference>
<evidence type="ECO:0000313" key="2">
    <source>
        <dbReference type="EMBL" id="KAA0257051.1"/>
    </source>
</evidence>
<name>A0A5A8F0Y0_9BACT</name>
<dbReference type="Gene3D" id="3.30.70.20">
    <property type="match status" value="1"/>
</dbReference>
<dbReference type="Proteomes" id="UP000322876">
    <property type="component" value="Unassembled WGS sequence"/>
</dbReference>
<dbReference type="Pfam" id="PF00037">
    <property type="entry name" value="Fer4"/>
    <property type="match status" value="1"/>
</dbReference>
<dbReference type="Pfam" id="PF01656">
    <property type="entry name" value="CbiA"/>
    <property type="match status" value="1"/>
</dbReference>
<dbReference type="EMBL" id="VFJB01000009">
    <property type="protein sequence ID" value="KAA0257051.1"/>
    <property type="molecule type" value="Genomic_DNA"/>
</dbReference>
<comment type="caution">
    <text evidence="2">The sequence shown here is derived from an EMBL/GenBank/DDBJ whole genome shotgun (WGS) entry which is preliminary data.</text>
</comment>
<dbReference type="PANTHER" id="PTHR43063:SF1">
    <property type="entry name" value="4FE-4S CLUSTER CONTAINING PARA FAMILY ATPASE PROTEIN"/>
    <property type="match status" value="1"/>
</dbReference>
<dbReference type="InterPro" id="IPR017896">
    <property type="entry name" value="4Fe4S_Fe-S-bd"/>
</dbReference>
<gene>
    <name evidence="2" type="ORF">FHQ18_10810</name>
</gene>
<dbReference type="SUPFAM" id="SSF52540">
    <property type="entry name" value="P-loop containing nucleoside triphosphate hydrolases"/>
    <property type="match status" value="1"/>
</dbReference>
<dbReference type="InterPro" id="IPR002586">
    <property type="entry name" value="CobQ/CobB/MinD/ParA_Nub-bd_dom"/>
</dbReference>
<proteinExistence type="predicted"/>
<dbReference type="PANTHER" id="PTHR43063">
    <property type="entry name" value="4FE-4S CLUSTER CONTAINING PARA FAMILY ATPASE PROTEIN"/>
    <property type="match status" value="1"/>
</dbReference>
<evidence type="ECO:0000313" key="3">
    <source>
        <dbReference type="Proteomes" id="UP000322876"/>
    </source>
</evidence>
<dbReference type="SUPFAM" id="SSF54862">
    <property type="entry name" value="4Fe-4S ferredoxins"/>
    <property type="match status" value="1"/>
</dbReference>
<protein>
    <submittedName>
        <fullName evidence="2">(4Fe-4S)-binding protein</fullName>
    </submittedName>
</protein>
<dbReference type="AlphaFoldDB" id="A0A5A8F0Y0"/>
<reference evidence="2 3" key="1">
    <citation type="submission" date="2019-06" db="EMBL/GenBank/DDBJ databases">
        <title>Genomic insights into carbon and energy metabolism of Deferribacter autotrophicus revealed new metabolic traits in the phylum Deferribacteres.</title>
        <authorList>
            <person name="Slobodkin A.I."/>
            <person name="Slobodkina G.B."/>
            <person name="Allioux M."/>
            <person name="Alain K."/>
            <person name="Jebbar M."/>
            <person name="Shadrin V."/>
            <person name="Kublanov I.V."/>
            <person name="Toshchakov S.V."/>
            <person name="Bonch-Osmolovskaya E.A."/>
        </authorList>
    </citation>
    <scope>NUCLEOTIDE SEQUENCE [LARGE SCALE GENOMIC DNA]</scope>
    <source>
        <strain evidence="2 3">SL50</strain>
    </source>
</reference>
<keyword evidence="3" id="KW-1185">Reference proteome</keyword>
<dbReference type="OrthoDB" id="9800558at2"/>